<organism evidence="1 2">
    <name type="scientific">Cotonvirus japonicus</name>
    <dbReference type="NCBI Taxonomy" id="2811091"/>
    <lineage>
        <taxon>Viruses</taxon>
        <taxon>Varidnaviria</taxon>
        <taxon>Bamfordvirae</taxon>
        <taxon>Nucleocytoviricota</taxon>
        <taxon>Megaviricetes</taxon>
        <taxon>Imitervirales</taxon>
        <taxon>Mimiviridae</taxon>
        <taxon>Megamimivirinae</taxon>
        <taxon>Cotonvirus</taxon>
        <taxon>Cotonvirus japonicum</taxon>
    </lineage>
</organism>
<sequence>MSNTLNIELQQQSQQDAKHKFHSYIKSIHCHEIKERETDYIKGIVTGKRVSMSSRAVVEPGDLELNEINLKTNIKNKNIFKIIIKCKMCQKTRQKSHVIVKPNGMICAFCGTFDKNGRL</sequence>
<evidence type="ECO:0000313" key="2">
    <source>
        <dbReference type="Proteomes" id="UP001321479"/>
    </source>
</evidence>
<keyword evidence="2" id="KW-1185">Reference proteome</keyword>
<dbReference type="RefSeq" id="YP_010841362.1">
    <property type="nucleotide sequence ID" value="NC_079139.1"/>
</dbReference>
<accession>A0ABM7NRI2</accession>
<proteinExistence type="predicted"/>
<dbReference type="EMBL" id="AP024483">
    <property type="protein sequence ID" value="BCS82754.1"/>
    <property type="molecule type" value="Genomic_DNA"/>
</dbReference>
<name>A0ABM7NRI2_9VIRU</name>
<protein>
    <submittedName>
        <fullName evidence="1">Uncharacterized protein</fullName>
    </submittedName>
</protein>
<evidence type="ECO:0000313" key="1">
    <source>
        <dbReference type="EMBL" id="BCS82754.1"/>
    </source>
</evidence>
<dbReference type="GeneID" id="80557959"/>
<reference evidence="1 2" key="1">
    <citation type="submission" date="2021-02" db="EMBL/GenBank/DDBJ databases">
        <title>Cotonvirus japonicus, which uses Golgi apparatus of host cells for its virion factory, phylogenetically links tailed tupanvirus and icosahedral mimivirus.</title>
        <authorList>
            <person name="Takahashi H."/>
            <person name="Fukaya S."/>
            <person name="Song C."/>
            <person name="Murata K."/>
            <person name="Takemura M."/>
        </authorList>
    </citation>
    <scope>NUCLEOTIDE SEQUENCE [LARGE SCALE GENOMIC DNA]</scope>
</reference>
<dbReference type="Proteomes" id="UP001321479">
    <property type="component" value="Segment"/>
</dbReference>